<reference evidence="1 2" key="1">
    <citation type="journal article" date="2022" name="bioRxiv">
        <title>The genome of the oomycete Peronosclerospora sorghi, a cosmopolitan pathogen of maize and sorghum, is inflated with dispersed pseudogenes.</title>
        <authorList>
            <person name="Fletcher K."/>
            <person name="Martin F."/>
            <person name="Isakeit T."/>
            <person name="Cavanaugh K."/>
            <person name="Magill C."/>
            <person name="Michelmore R."/>
        </authorList>
    </citation>
    <scope>NUCLEOTIDE SEQUENCE [LARGE SCALE GENOMIC DNA]</scope>
    <source>
        <strain evidence="1">P6</strain>
    </source>
</reference>
<evidence type="ECO:0000313" key="1">
    <source>
        <dbReference type="EMBL" id="KAI9917320.1"/>
    </source>
</evidence>
<proteinExistence type="predicted"/>
<name>A0ACC0WES3_9STRA</name>
<dbReference type="Proteomes" id="UP001163321">
    <property type="component" value="Chromosome 13"/>
</dbReference>
<evidence type="ECO:0000313" key="2">
    <source>
        <dbReference type="Proteomes" id="UP001163321"/>
    </source>
</evidence>
<organism evidence="1 2">
    <name type="scientific">Peronosclerospora sorghi</name>
    <dbReference type="NCBI Taxonomy" id="230839"/>
    <lineage>
        <taxon>Eukaryota</taxon>
        <taxon>Sar</taxon>
        <taxon>Stramenopiles</taxon>
        <taxon>Oomycota</taxon>
        <taxon>Peronosporomycetes</taxon>
        <taxon>Peronosporales</taxon>
        <taxon>Peronosporaceae</taxon>
        <taxon>Peronosclerospora</taxon>
    </lineage>
</organism>
<dbReference type="EMBL" id="CM047592">
    <property type="protein sequence ID" value="KAI9917320.1"/>
    <property type="molecule type" value="Genomic_DNA"/>
</dbReference>
<gene>
    <name evidence="1" type="ORF">PsorP6_012900</name>
</gene>
<sequence>MSKAPKTKKASLHYQPYQAVNNGDHDEACMDLSMADVPLHLDPVLSGLSSNMSRNLWDDWNEQDPHFDIKLDMYADDASSPSPNPTFHHPPEYETPAHVPSSGLAPEVTRSPRPPINDKEHPRDHLPRSLSEDLVHMLENTTHDTAFPSHLDTSAFDTMELPPQVMGPAAARGPDAMLVEPPQPPPLATPHAFPPLPTLHAPPLAVPTRPPSVPARPPVPPTAHLPATSPPAVPGYMPPLVHPFLMYPPPSAYPLPMHVQLHCQLQWQLQLAHLAQCSMGFPPFPSTLHPPAAPVSGRGTSPSSSMSHASGNNCPTLVPIARKPGDPHVSSVFQSLLEEEAKKKEKKLERNRESARESRKKQQTYVETLEQSIQRLHLDRESVRTYRWGRTDACKNARQLSDALTRVTAHEPYPPTVHALMTWTRQRQLLVLPPHERERRVRHEFALIGRHLALLRTHLVQLLLVRTLEEHPALDELKSALNLTRDQVQQLQHVGRLDHLVLELTKVVRVFFALRNEALLFNRLAPSLERSFVVTCSREQLEKLVHWTASHAFQIEKALESVFGDDR</sequence>
<comment type="caution">
    <text evidence="1">The sequence shown here is derived from an EMBL/GenBank/DDBJ whole genome shotgun (WGS) entry which is preliminary data.</text>
</comment>
<protein>
    <submittedName>
        <fullName evidence="1">Uncharacterized protein</fullName>
    </submittedName>
</protein>
<accession>A0ACC0WES3</accession>
<keyword evidence="2" id="KW-1185">Reference proteome</keyword>